<evidence type="ECO:0000313" key="4">
    <source>
        <dbReference type="Proteomes" id="UP000664164"/>
    </source>
</evidence>
<evidence type="ECO:0000313" key="3">
    <source>
        <dbReference type="EMBL" id="MBO1268272.1"/>
    </source>
</evidence>
<protein>
    <submittedName>
        <fullName evidence="3">MBL fold metallo-hydrolase</fullName>
    </submittedName>
</protein>
<reference evidence="3" key="1">
    <citation type="submission" date="2021-03" db="EMBL/GenBank/DDBJ databases">
        <title>A new species, PO-11, isolated from a karst cave deposit.</title>
        <authorList>
            <person name="Zhaoxiaoyong W."/>
        </authorList>
    </citation>
    <scope>NUCLEOTIDE SEQUENCE</scope>
    <source>
        <strain evidence="3">PO-11</strain>
    </source>
</reference>
<evidence type="ECO:0000256" key="1">
    <source>
        <dbReference type="ARBA" id="ARBA00022759"/>
    </source>
</evidence>
<dbReference type="InterPro" id="IPR036866">
    <property type="entry name" value="RibonucZ/Hydroxyglut_hydro"/>
</dbReference>
<keyword evidence="1" id="KW-0255">Endonuclease</keyword>
<dbReference type="InterPro" id="IPR044094">
    <property type="entry name" value="AtsA-like_MBL-fold"/>
</dbReference>
<name>A0A939KJ42_9MICC</name>
<gene>
    <name evidence="3" type="ORF">J1902_09840</name>
</gene>
<keyword evidence="4" id="KW-1185">Reference proteome</keyword>
<evidence type="ECO:0000256" key="2">
    <source>
        <dbReference type="ARBA" id="ARBA00022801"/>
    </source>
</evidence>
<keyword evidence="1" id="KW-0540">Nuclease</keyword>
<dbReference type="Proteomes" id="UP000664164">
    <property type="component" value="Unassembled WGS sequence"/>
</dbReference>
<keyword evidence="2" id="KW-0378">Hydrolase</keyword>
<dbReference type="EMBL" id="JAFNLL010000020">
    <property type="protein sequence ID" value="MBO1268272.1"/>
    <property type="molecule type" value="Genomic_DNA"/>
</dbReference>
<comment type="caution">
    <text evidence="3">The sequence shown here is derived from an EMBL/GenBank/DDBJ whole genome shotgun (WGS) entry which is preliminary data.</text>
</comment>
<dbReference type="AlphaFoldDB" id="A0A939KJ42"/>
<dbReference type="PANTHER" id="PTHR46018:SF2">
    <property type="entry name" value="ZINC PHOSPHODIESTERASE ELAC PROTEIN 1"/>
    <property type="match status" value="1"/>
</dbReference>
<dbReference type="PANTHER" id="PTHR46018">
    <property type="entry name" value="ZINC PHOSPHODIESTERASE ELAC PROTEIN 1"/>
    <property type="match status" value="1"/>
</dbReference>
<dbReference type="Gene3D" id="3.60.15.10">
    <property type="entry name" value="Ribonuclease Z/Hydroxyacylglutathione hydrolase-like"/>
    <property type="match status" value="1"/>
</dbReference>
<organism evidence="3 4">
    <name type="scientific">Arthrobacter cavernae</name>
    <dbReference type="NCBI Taxonomy" id="2817681"/>
    <lineage>
        <taxon>Bacteria</taxon>
        <taxon>Bacillati</taxon>
        <taxon>Actinomycetota</taxon>
        <taxon>Actinomycetes</taxon>
        <taxon>Micrococcales</taxon>
        <taxon>Micrococcaceae</taxon>
        <taxon>Arthrobacter</taxon>
    </lineage>
</organism>
<proteinExistence type="predicted"/>
<sequence>MNSPLNPRVVTLGTAGGPMWWAGEGAGRRSGIATAVLVGDRSYLVDCGHGVGRQLMLAGVPIPSIRGIFITHLHSDHTIDLGSLAIFGLYDLAPGDKITLMGPGDRGVLPRLSPRAAATPEPIFPANPTPGTAAMLDSILQAYATDLNDRIFDTLRPSPYEFFEARDIVIPDGIGFHPNTNPTPDMEPFEIYRDELVTVTATLVAHAPTAPAFAFRFDTAEGSVTISGDTGPCGNLVRLARETDLLLHEAIDHEWVHRDRPGVPADSARAAIDHHLHAHTGVLDCARIATEAGARALALHHLVPGTSPGSVWEAGREHFQGDYFVPEDLDVISFARSRDGAVAASRS</sequence>
<dbReference type="GO" id="GO:0042781">
    <property type="term" value="F:3'-tRNA processing endoribonuclease activity"/>
    <property type="evidence" value="ECO:0007669"/>
    <property type="project" value="TreeGrafter"/>
</dbReference>
<accession>A0A939KJ42</accession>
<dbReference type="CDD" id="cd07719">
    <property type="entry name" value="arylsulfatase_AtsA-like_MBL-fold"/>
    <property type="match status" value="1"/>
</dbReference>
<dbReference type="Pfam" id="PF23023">
    <property type="entry name" value="Anti-Pycsar_Apyc1"/>
    <property type="match status" value="1"/>
</dbReference>
<dbReference type="SUPFAM" id="SSF56281">
    <property type="entry name" value="Metallo-hydrolase/oxidoreductase"/>
    <property type="match status" value="1"/>
</dbReference>